<feature type="domain" description="Allophanate hydrolase C-terminal" evidence="2">
    <location>
        <begin position="478"/>
        <end position="601"/>
    </location>
</feature>
<sequence>MIYPTIDALQNAYRSDDVSPKIYLKQQLNAAREDQTCSWISLISDDDLAAYLGALEGKSADDLPLYGVPFAIKDNIDLQGLPTTAGCREYAYQPEDSAFVVQQLIAAGAVPLGKTNMDQFATGLVGTRSPWGAVSNSHNAEYISGGSSSGSAVAVATAQVCFSLGTDTAGSGRVPAAFNNILGMKATKGLVSCSGVVPACKSLDCVTLFAHTADDLNILLQVAAHYDASDCYARTNLPNNHADAYQPANSLAGTRIGVPKAHQMKFFGNNDCEALFERAIKVLEQQGAELVEIDFQPFIDAAKLLYEGPWVAERYAAIEDFFNQDASRCLPVIQTIVGGAEDKTASDAFKAMYRLQAYKVECDALLAKVDAVMTPTAGTIYTIDEVNQNPIELNSNVGYYTNFMNLLDYAAVAVPAGIQSTGLPFGVTLFSSAYSDRKLLSLAGQLQHAYDLPLGATGQPLQISLNTNCEIEPDTNWVELAVCGAHLQGLPLNPQLVERNAELLEDTSTSPHYQLYALPGGPPFRPGLVRAETSGCCIAVEVWRMPLENLGSFLQGIPQPLGLGKVELNDGRWVISFICEGYAITEAKNISQHGGWRAYLASLDNAKH</sequence>
<dbReference type="Proteomes" id="UP001165393">
    <property type="component" value="Unassembled WGS sequence"/>
</dbReference>
<gene>
    <name evidence="3" type="primary">atzF</name>
    <name evidence="3" type="ORF">NAF29_03215</name>
</gene>
<accession>A0AA41W4M8</accession>
<dbReference type="InterPro" id="IPR036928">
    <property type="entry name" value="AS_sf"/>
</dbReference>
<dbReference type="RefSeq" id="WP_251260041.1">
    <property type="nucleotide sequence ID" value="NZ_JAMQGP010000001.1"/>
</dbReference>
<dbReference type="EMBL" id="JAMQGP010000001">
    <property type="protein sequence ID" value="MCM2678681.1"/>
    <property type="molecule type" value="Genomic_DNA"/>
</dbReference>
<keyword evidence="4" id="KW-1185">Reference proteome</keyword>
<dbReference type="AlphaFoldDB" id="A0AA41W4M8"/>
<dbReference type="GO" id="GO:0004039">
    <property type="term" value="F:allophanate hydrolase activity"/>
    <property type="evidence" value="ECO:0007669"/>
    <property type="project" value="UniProtKB-EC"/>
</dbReference>
<dbReference type="NCBIfam" id="TIGR02713">
    <property type="entry name" value="allophanate_hyd"/>
    <property type="match status" value="1"/>
</dbReference>
<dbReference type="InterPro" id="IPR014085">
    <property type="entry name" value="Allophanate_hydrolase"/>
</dbReference>
<proteinExistence type="predicted"/>
<protein>
    <submittedName>
        <fullName evidence="3">Allophanate hydrolase</fullName>
        <ecNumber evidence="3">3.5.1.54</ecNumber>
    </submittedName>
</protein>
<evidence type="ECO:0000259" key="1">
    <source>
        <dbReference type="Pfam" id="PF01425"/>
    </source>
</evidence>
<dbReference type="PANTHER" id="PTHR11895:SF169">
    <property type="entry name" value="GLUTAMYL-TRNA(GLN) AMIDOTRANSFERASE"/>
    <property type="match status" value="1"/>
</dbReference>
<dbReference type="Pfam" id="PF01425">
    <property type="entry name" value="Amidase"/>
    <property type="match status" value="1"/>
</dbReference>
<comment type="caution">
    <text evidence="3">The sequence shown here is derived from an EMBL/GenBank/DDBJ whole genome shotgun (WGS) entry which is preliminary data.</text>
</comment>
<dbReference type="PANTHER" id="PTHR11895">
    <property type="entry name" value="TRANSAMIDASE"/>
    <property type="match status" value="1"/>
</dbReference>
<evidence type="ECO:0000313" key="3">
    <source>
        <dbReference type="EMBL" id="MCM2678681.1"/>
    </source>
</evidence>
<dbReference type="NCBIfam" id="NF006043">
    <property type="entry name" value="PRK08186.1"/>
    <property type="match status" value="1"/>
</dbReference>
<dbReference type="InterPro" id="IPR023631">
    <property type="entry name" value="Amidase_dom"/>
</dbReference>
<dbReference type="InterPro" id="IPR053844">
    <property type="entry name" value="AH_C"/>
</dbReference>
<dbReference type="InterPro" id="IPR000120">
    <property type="entry name" value="Amidase"/>
</dbReference>
<dbReference type="Gene3D" id="3.10.490.10">
    <property type="entry name" value="Gamma-glutamyl cyclotransferase-like"/>
    <property type="match status" value="1"/>
</dbReference>
<dbReference type="SUPFAM" id="SSF75304">
    <property type="entry name" value="Amidase signature (AS) enzymes"/>
    <property type="match status" value="1"/>
</dbReference>
<keyword evidence="3" id="KW-0378">Hydrolase</keyword>
<dbReference type="Pfam" id="PF21986">
    <property type="entry name" value="AH_C"/>
    <property type="match status" value="1"/>
</dbReference>
<dbReference type="Gene3D" id="1.20.58.1700">
    <property type="match status" value="1"/>
</dbReference>
<reference evidence="3 4" key="1">
    <citation type="journal article" date="2013" name="Antonie Van Leeuwenhoek">
        <title>Echinimonas agarilytica gen. nov., sp. nov., a new gammaproteobacterium isolated from the sea urchin Strongylocentrotus intermedius.</title>
        <authorList>
            <person name="Nedashkovskaya O.I."/>
            <person name="Stenkova A.M."/>
            <person name="Zhukova N.V."/>
            <person name="Van Trappen S."/>
            <person name="Lee J.S."/>
            <person name="Kim S.B."/>
        </authorList>
    </citation>
    <scope>NUCLEOTIDE SEQUENCE [LARGE SCALE GENOMIC DNA]</scope>
    <source>
        <strain evidence="3 4">KMM 6351</strain>
    </source>
</reference>
<feature type="domain" description="Amidase" evidence="1">
    <location>
        <begin position="54"/>
        <end position="440"/>
    </location>
</feature>
<dbReference type="EC" id="3.5.1.54" evidence="3"/>
<evidence type="ECO:0000313" key="4">
    <source>
        <dbReference type="Proteomes" id="UP001165393"/>
    </source>
</evidence>
<organism evidence="3 4">
    <name type="scientific">Echinimonas agarilytica</name>
    <dbReference type="NCBI Taxonomy" id="1215918"/>
    <lineage>
        <taxon>Bacteria</taxon>
        <taxon>Pseudomonadati</taxon>
        <taxon>Pseudomonadota</taxon>
        <taxon>Gammaproteobacteria</taxon>
        <taxon>Alteromonadales</taxon>
        <taxon>Echinimonadaceae</taxon>
        <taxon>Echinimonas</taxon>
    </lineage>
</organism>
<dbReference type="Gene3D" id="3.90.1300.10">
    <property type="entry name" value="Amidase signature (AS) domain"/>
    <property type="match status" value="1"/>
</dbReference>
<evidence type="ECO:0000259" key="2">
    <source>
        <dbReference type="Pfam" id="PF21986"/>
    </source>
</evidence>
<name>A0AA41W4M8_9GAMM</name>